<gene>
    <name evidence="1" type="ORF">CP500_003115</name>
</gene>
<evidence type="ECO:0008006" key="3">
    <source>
        <dbReference type="Google" id="ProtNLM"/>
    </source>
</evidence>
<sequence length="228" mass="26268">MCEFEHLTSQIINNFGSELVAVLGYGSRINNRKAVDAFSDYDITVVFSDYPNNHFPDLPIYADVTMVFLSEIELTGVELFRLDGHGAYYLYVLAHAVALYGSNPFSNFAARLDTDSVNMSLREQIVAYCWKLQRIVIQPQTNRKWRDIRKYSLRMAQNYYFLVKGICCEVFWDLSYVECVAELCKVLILEDKFASYLIKSAQYPERLEIKEVLEYAALLKAKVAIKDG</sequence>
<reference evidence="1" key="1">
    <citation type="submission" date="2017-10" db="EMBL/GenBank/DDBJ databases">
        <title>Draft genome sequence of the planktic cyanobacteria Tychonema bourrellyi isolated from alpine lentic freshwater.</title>
        <authorList>
            <person name="Tett A."/>
            <person name="Armanini F."/>
            <person name="Asnicar F."/>
            <person name="Boscaini A."/>
            <person name="Pasolli E."/>
            <person name="Zolfo M."/>
            <person name="Donati C."/>
            <person name="Salmaso N."/>
            <person name="Segata N."/>
        </authorList>
    </citation>
    <scope>NUCLEOTIDE SEQUENCE</scope>
    <source>
        <strain evidence="1">FEM_GT703</strain>
    </source>
</reference>
<evidence type="ECO:0000313" key="1">
    <source>
        <dbReference type="EMBL" id="PHX56876.1"/>
    </source>
</evidence>
<keyword evidence="2" id="KW-1185">Reference proteome</keyword>
<dbReference type="EMBL" id="NXIB02000010">
    <property type="protein sequence ID" value="PHX56876.1"/>
    <property type="molecule type" value="Genomic_DNA"/>
</dbReference>
<dbReference type="Proteomes" id="UP000226442">
    <property type="component" value="Unassembled WGS sequence"/>
</dbReference>
<dbReference type="InterPro" id="IPR043519">
    <property type="entry name" value="NT_sf"/>
</dbReference>
<accession>A0A2G4F551</accession>
<comment type="caution">
    <text evidence="1">The sequence shown here is derived from an EMBL/GenBank/DDBJ whole genome shotgun (WGS) entry which is preliminary data.</text>
</comment>
<organism evidence="1 2">
    <name type="scientific">Tychonema bourrellyi FEM_GT703</name>
    <dbReference type="NCBI Taxonomy" id="2040638"/>
    <lineage>
        <taxon>Bacteria</taxon>
        <taxon>Bacillati</taxon>
        <taxon>Cyanobacteriota</taxon>
        <taxon>Cyanophyceae</taxon>
        <taxon>Oscillatoriophycideae</taxon>
        <taxon>Oscillatoriales</taxon>
        <taxon>Microcoleaceae</taxon>
        <taxon>Tychonema</taxon>
    </lineage>
</organism>
<name>A0A2G4F551_9CYAN</name>
<dbReference type="SUPFAM" id="SSF81301">
    <property type="entry name" value="Nucleotidyltransferase"/>
    <property type="match status" value="1"/>
</dbReference>
<proteinExistence type="predicted"/>
<evidence type="ECO:0000313" key="2">
    <source>
        <dbReference type="Proteomes" id="UP000226442"/>
    </source>
</evidence>
<protein>
    <recommendedName>
        <fullName evidence="3">Nucleotidyltransferase domain-containing protein</fullName>
    </recommendedName>
</protein>
<dbReference type="AlphaFoldDB" id="A0A2G4F551"/>